<dbReference type="Pfam" id="PF00728">
    <property type="entry name" value="Glyco_hydro_20"/>
    <property type="match status" value="1"/>
</dbReference>
<gene>
    <name evidence="7" type="ORF">GEV33_003033</name>
</gene>
<dbReference type="EMBL" id="JABDTM020013792">
    <property type="protein sequence ID" value="KAH0819758.1"/>
    <property type="molecule type" value="Genomic_DNA"/>
</dbReference>
<evidence type="ECO:0000259" key="6">
    <source>
        <dbReference type="Pfam" id="PF00728"/>
    </source>
</evidence>
<reference evidence="7" key="2">
    <citation type="submission" date="2021-08" db="EMBL/GenBank/DDBJ databases">
        <authorList>
            <person name="Eriksson T."/>
        </authorList>
    </citation>
    <scope>NUCLEOTIDE SEQUENCE</scope>
    <source>
        <strain evidence="7">Stoneville</strain>
        <tissue evidence="7">Whole head</tissue>
    </source>
</reference>
<evidence type="ECO:0000256" key="5">
    <source>
        <dbReference type="PIRSR" id="PIRSR625705-1"/>
    </source>
</evidence>
<evidence type="ECO:0000256" key="4">
    <source>
        <dbReference type="ARBA" id="ARBA00022801"/>
    </source>
</evidence>
<comment type="similarity">
    <text evidence="2">Belongs to the glycosyl hydrolase 20 family.</text>
</comment>
<dbReference type="EC" id="3.2.1.52" evidence="3"/>
<evidence type="ECO:0000313" key="7">
    <source>
        <dbReference type="EMBL" id="KAH0819758.1"/>
    </source>
</evidence>
<accession>A0A8J6LI46</accession>
<comment type="catalytic activity">
    <reaction evidence="1">
        <text>Hydrolysis of terminal non-reducing N-acetyl-D-hexosamine residues in N-acetyl-beta-D-hexosaminides.</text>
        <dbReference type="EC" id="3.2.1.52"/>
    </reaction>
</comment>
<proteinExistence type="inferred from homology"/>
<protein>
    <recommendedName>
        <fullName evidence="3">beta-N-acetylhexosaminidase</fullName>
        <ecNumber evidence="3">3.2.1.52</ecNumber>
    </recommendedName>
</protein>
<evidence type="ECO:0000313" key="8">
    <source>
        <dbReference type="Proteomes" id="UP000719412"/>
    </source>
</evidence>
<dbReference type="GO" id="GO:0016231">
    <property type="term" value="F:beta-N-acetylglucosaminidase activity"/>
    <property type="evidence" value="ECO:0007669"/>
    <property type="project" value="TreeGrafter"/>
</dbReference>
<name>A0A8J6LI46_TENMO</name>
<comment type="caution">
    <text evidence="7">The sequence shown here is derived from an EMBL/GenBank/DDBJ whole genome shotgun (WGS) entry which is preliminary data.</text>
</comment>
<keyword evidence="8" id="KW-1185">Reference proteome</keyword>
<keyword evidence="4" id="KW-0378">Hydrolase</keyword>
<dbReference type="SUPFAM" id="SSF51445">
    <property type="entry name" value="(Trans)glycosidases"/>
    <property type="match status" value="1"/>
</dbReference>
<dbReference type="PANTHER" id="PTHR22600">
    <property type="entry name" value="BETA-HEXOSAMINIDASE"/>
    <property type="match status" value="1"/>
</dbReference>
<feature type="domain" description="Glycoside hydrolase family 20 catalytic" evidence="6">
    <location>
        <begin position="16"/>
        <end position="224"/>
    </location>
</feature>
<sequence length="323" mass="36533">MRNDWDQKYVICGEDDVFNGHLNPDNEDVFRVLEHIYRDLIELSEQTELFHVGSDEVNLTCWKATEAVKRANSINSMKNFWGNYTNQMLDSLKRANNQKFPDHVIIWSSPLTESSQIDQLKVNVTVQHWLGNPHSILVRGHKIIYSTVGHWYLDCGFGVWKPSMQRGVCDPYTPWQTFYKYRPWVTNSYRELALGGEVCLWSEQVEVDTLETRVWPRAAAFAERRQIEVEGYSSRGDVAALVLTKSRKMLSANCADCNSHGNSSSAQINNAGPSVSAKVGALAHLSSASGNTRLPVWCAPITNKQNIQCAVLSVYYGGRVVEK</sequence>
<dbReference type="PRINTS" id="PR00738">
    <property type="entry name" value="GLHYDRLASE20"/>
</dbReference>
<evidence type="ECO:0000256" key="2">
    <source>
        <dbReference type="ARBA" id="ARBA00006285"/>
    </source>
</evidence>
<dbReference type="InterPro" id="IPR017853">
    <property type="entry name" value="GH"/>
</dbReference>
<dbReference type="Proteomes" id="UP000719412">
    <property type="component" value="Unassembled WGS sequence"/>
</dbReference>
<dbReference type="GO" id="GO:0005975">
    <property type="term" value="P:carbohydrate metabolic process"/>
    <property type="evidence" value="ECO:0007669"/>
    <property type="project" value="InterPro"/>
</dbReference>
<dbReference type="AlphaFoldDB" id="A0A8J6LI46"/>
<dbReference type="PANTHER" id="PTHR22600:SF3">
    <property type="entry name" value="BETA-HEXOSAMINIDASE FDL-RELATED"/>
    <property type="match status" value="1"/>
</dbReference>
<reference evidence="7" key="1">
    <citation type="journal article" date="2020" name="J Insects Food Feed">
        <title>The yellow mealworm (Tenebrio molitor) genome: a resource for the emerging insects as food and feed industry.</title>
        <authorList>
            <person name="Eriksson T."/>
            <person name="Andere A."/>
            <person name="Kelstrup H."/>
            <person name="Emery V."/>
            <person name="Picard C."/>
        </authorList>
    </citation>
    <scope>NUCLEOTIDE SEQUENCE</scope>
    <source>
        <strain evidence="7">Stoneville</strain>
        <tissue evidence="7">Whole head</tissue>
    </source>
</reference>
<evidence type="ECO:0000256" key="3">
    <source>
        <dbReference type="ARBA" id="ARBA00012663"/>
    </source>
</evidence>
<dbReference type="InterPro" id="IPR025705">
    <property type="entry name" value="Beta_hexosaminidase_sua/sub"/>
</dbReference>
<dbReference type="GO" id="GO:0030203">
    <property type="term" value="P:glycosaminoglycan metabolic process"/>
    <property type="evidence" value="ECO:0007669"/>
    <property type="project" value="TreeGrafter"/>
</dbReference>
<dbReference type="Gene3D" id="3.20.20.80">
    <property type="entry name" value="Glycosidases"/>
    <property type="match status" value="1"/>
</dbReference>
<evidence type="ECO:0000256" key="1">
    <source>
        <dbReference type="ARBA" id="ARBA00001231"/>
    </source>
</evidence>
<feature type="active site" description="Proton donor" evidence="5">
    <location>
        <position position="56"/>
    </location>
</feature>
<dbReference type="GO" id="GO:0005886">
    <property type="term" value="C:plasma membrane"/>
    <property type="evidence" value="ECO:0007669"/>
    <property type="project" value="TreeGrafter"/>
</dbReference>
<dbReference type="InterPro" id="IPR015883">
    <property type="entry name" value="Glyco_hydro_20_cat"/>
</dbReference>
<organism evidence="7 8">
    <name type="scientific">Tenebrio molitor</name>
    <name type="common">Yellow mealworm beetle</name>
    <dbReference type="NCBI Taxonomy" id="7067"/>
    <lineage>
        <taxon>Eukaryota</taxon>
        <taxon>Metazoa</taxon>
        <taxon>Ecdysozoa</taxon>
        <taxon>Arthropoda</taxon>
        <taxon>Hexapoda</taxon>
        <taxon>Insecta</taxon>
        <taxon>Pterygota</taxon>
        <taxon>Neoptera</taxon>
        <taxon>Endopterygota</taxon>
        <taxon>Coleoptera</taxon>
        <taxon>Polyphaga</taxon>
        <taxon>Cucujiformia</taxon>
        <taxon>Tenebrionidae</taxon>
        <taxon>Tenebrio</taxon>
    </lineage>
</organism>